<accession>A0A154M4V0</accession>
<dbReference type="EMBL" id="LQCI01000051">
    <property type="protein sequence ID" value="KZB79638.1"/>
    <property type="molecule type" value="Genomic_DNA"/>
</dbReference>
<evidence type="ECO:0000313" key="1">
    <source>
        <dbReference type="EMBL" id="KZB79638.1"/>
    </source>
</evidence>
<proteinExistence type="predicted"/>
<dbReference type="AlphaFoldDB" id="A0A154M4V0"/>
<evidence type="ECO:0000313" key="2">
    <source>
        <dbReference type="EMBL" id="OKA10045.1"/>
    </source>
</evidence>
<protein>
    <submittedName>
        <fullName evidence="1">Uncharacterized protein</fullName>
    </submittedName>
</protein>
<name>A0A154M4V0_9PSEU</name>
<dbReference type="Proteomes" id="UP000076321">
    <property type="component" value="Unassembled WGS sequence"/>
</dbReference>
<organism evidence="1 3">
    <name type="scientific">Amycolatopsis regifaucium</name>
    <dbReference type="NCBI Taxonomy" id="546365"/>
    <lineage>
        <taxon>Bacteria</taxon>
        <taxon>Bacillati</taxon>
        <taxon>Actinomycetota</taxon>
        <taxon>Actinomycetes</taxon>
        <taxon>Pseudonocardiales</taxon>
        <taxon>Pseudonocardiaceae</taxon>
        <taxon>Amycolatopsis</taxon>
    </lineage>
</organism>
<dbReference type="Proteomes" id="UP000186883">
    <property type="component" value="Unassembled WGS sequence"/>
</dbReference>
<gene>
    <name evidence="2" type="ORF">ATP06_0206835</name>
    <name evidence="1" type="ORF">AVL48_14580</name>
</gene>
<comment type="caution">
    <text evidence="1">The sequence shown here is derived from an EMBL/GenBank/DDBJ whole genome shotgun (WGS) entry which is preliminary data.</text>
</comment>
<dbReference type="EMBL" id="LOBU02000006">
    <property type="protein sequence ID" value="OKA10045.1"/>
    <property type="molecule type" value="Genomic_DNA"/>
</dbReference>
<reference evidence="1 3" key="1">
    <citation type="submission" date="2015-12" db="EMBL/GenBank/DDBJ databases">
        <title>Amycolatopsis regifaucium genome sequencing and assembly.</title>
        <authorList>
            <person name="Mayilraj S."/>
        </authorList>
    </citation>
    <scope>NUCLEOTIDE SEQUENCE [LARGE SCALE GENOMIC DNA]</scope>
    <source>
        <strain evidence="1 3">GY080</strain>
    </source>
</reference>
<sequence>MSSHDTGDEGHRRRKRFARACAALATFLEVGATSVEFLHDGASLTAKAVRLAAVGLRVMARWLGSNR</sequence>
<evidence type="ECO:0000313" key="4">
    <source>
        <dbReference type="Proteomes" id="UP000186883"/>
    </source>
</evidence>
<keyword evidence="4" id="KW-1185">Reference proteome</keyword>
<evidence type="ECO:0000313" key="3">
    <source>
        <dbReference type="Proteomes" id="UP000076321"/>
    </source>
</evidence>
<reference evidence="2 4" key="2">
    <citation type="submission" date="2016-11" db="EMBL/GenBank/DDBJ databases">
        <title>Genome sequencing of Amycolatopsis regifaucium.</title>
        <authorList>
            <person name="Mayilraj S."/>
            <person name="Kaur N."/>
        </authorList>
    </citation>
    <scope>NUCLEOTIDE SEQUENCE [LARGE SCALE GENOMIC DNA]</scope>
    <source>
        <strain evidence="2 4">GY080</strain>
    </source>
</reference>